<sequence>MHLFSLSFLIPMVVLLEGIHSLDIADVSIQRVEQTAGYDLVKSALRVTKFNRTCAVVNGTLDYLVDLDNSFSFQVKSAYSRLGNNQFNEYPLKIAEKPFCWAVNDTFREHQDLFEQTTNFPRVGKDWVCPVPAGQYWIKHFTFKPDTLPQVIPEGYWRLTLLLVGKDGRQVELQIFMKVSKESYW</sequence>
<evidence type="ECO:0000313" key="3">
    <source>
        <dbReference type="Proteomes" id="UP000069940"/>
    </source>
</evidence>
<dbReference type="EnsemblMetazoa" id="AALFPA23_015454.R22475">
    <property type="protein sequence ID" value="AALFPA23_015454.P22475"/>
    <property type="gene ID" value="AALFPA23_015454"/>
</dbReference>
<feature type="chain" id="PRO_5045077295" description="Secreted protein" evidence="1">
    <location>
        <begin position="22"/>
        <end position="185"/>
    </location>
</feature>
<dbReference type="Proteomes" id="UP000069940">
    <property type="component" value="Unassembled WGS sequence"/>
</dbReference>
<proteinExistence type="predicted"/>
<feature type="signal peptide" evidence="1">
    <location>
        <begin position="1"/>
        <end position="21"/>
    </location>
</feature>
<dbReference type="Pfam" id="PF06477">
    <property type="entry name" value="DUF1091"/>
    <property type="match status" value="1"/>
</dbReference>
<evidence type="ECO:0000313" key="2">
    <source>
        <dbReference type="EnsemblMetazoa" id="AALFPA23_015454.P22475"/>
    </source>
</evidence>
<name>A0ABM1Z6A5_AEDAL</name>
<organism evidence="2 3">
    <name type="scientific">Aedes albopictus</name>
    <name type="common">Asian tiger mosquito</name>
    <name type="synonym">Stegomyia albopicta</name>
    <dbReference type="NCBI Taxonomy" id="7160"/>
    <lineage>
        <taxon>Eukaryota</taxon>
        <taxon>Metazoa</taxon>
        <taxon>Ecdysozoa</taxon>
        <taxon>Arthropoda</taxon>
        <taxon>Hexapoda</taxon>
        <taxon>Insecta</taxon>
        <taxon>Pterygota</taxon>
        <taxon>Neoptera</taxon>
        <taxon>Endopterygota</taxon>
        <taxon>Diptera</taxon>
        <taxon>Nematocera</taxon>
        <taxon>Culicoidea</taxon>
        <taxon>Culicidae</taxon>
        <taxon>Culicinae</taxon>
        <taxon>Aedini</taxon>
        <taxon>Aedes</taxon>
        <taxon>Stegomyia</taxon>
    </lineage>
</organism>
<reference evidence="2" key="2">
    <citation type="submission" date="2025-05" db="UniProtKB">
        <authorList>
            <consortium name="EnsemblMetazoa"/>
        </authorList>
    </citation>
    <scope>IDENTIFICATION</scope>
    <source>
        <strain evidence="2">Foshan</strain>
    </source>
</reference>
<evidence type="ECO:0008006" key="4">
    <source>
        <dbReference type="Google" id="ProtNLM"/>
    </source>
</evidence>
<dbReference type="GeneID" id="134285132"/>
<evidence type="ECO:0000256" key="1">
    <source>
        <dbReference type="SAM" id="SignalP"/>
    </source>
</evidence>
<reference evidence="3" key="1">
    <citation type="journal article" date="2015" name="Proc. Natl. Acad. Sci. U.S.A.">
        <title>Genome sequence of the Asian Tiger mosquito, Aedes albopictus, reveals insights into its biology, genetics, and evolution.</title>
        <authorList>
            <person name="Chen X.G."/>
            <person name="Jiang X."/>
            <person name="Gu J."/>
            <person name="Xu M."/>
            <person name="Wu Y."/>
            <person name="Deng Y."/>
            <person name="Zhang C."/>
            <person name="Bonizzoni M."/>
            <person name="Dermauw W."/>
            <person name="Vontas J."/>
            <person name="Armbruster P."/>
            <person name="Huang X."/>
            <person name="Yang Y."/>
            <person name="Zhang H."/>
            <person name="He W."/>
            <person name="Peng H."/>
            <person name="Liu Y."/>
            <person name="Wu K."/>
            <person name="Chen J."/>
            <person name="Lirakis M."/>
            <person name="Topalis P."/>
            <person name="Van Leeuwen T."/>
            <person name="Hall A.B."/>
            <person name="Jiang X."/>
            <person name="Thorpe C."/>
            <person name="Mueller R.L."/>
            <person name="Sun C."/>
            <person name="Waterhouse R.M."/>
            <person name="Yan G."/>
            <person name="Tu Z.J."/>
            <person name="Fang X."/>
            <person name="James A.A."/>
        </authorList>
    </citation>
    <scope>NUCLEOTIDE SEQUENCE [LARGE SCALE GENOMIC DNA]</scope>
    <source>
        <strain evidence="3">Foshan</strain>
    </source>
</reference>
<keyword evidence="1" id="KW-0732">Signal</keyword>
<keyword evidence="3" id="KW-1185">Reference proteome</keyword>
<dbReference type="InterPro" id="IPR010512">
    <property type="entry name" value="DUF1091"/>
</dbReference>
<protein>
    <recommendedName>
        <fullName evidence="4">Secreted protein</fullName>
    </recommendedName>
</protein>
<dbReference type="RefSeq" id="XP_062701254.1">
    <property type="nucleotide sequence ID" value="XM_062845270.1"/>
</dbReference>
<dbReference type="PANTHER" id="PTHR21112">
    <property type="entry name" value="CHEMOSENSORY PROTEIN A 29A-RELATED"/>
    <property type="match status" value="1"/>
</dbReference>
<accession>A0ABM1Z6A5</accession>
<dbReference type="PANTHER" id="PTHR21112:SF0">
    <property type="entry name" value="CHEMOSENSORY PROTEIN A 29A-RELATED"/>
    <property type="match status" value="1"/>
</dbReference>